<reference evidence="5" key="1">
    <citation type="journal article" date="2020" name="Fungal Divers.">
        <title>Resolving the Mortierellaceae phylogeny through synthesis of multi-gene phylogenetics and phylogenomics.</title>
        <authorList>
            <person name="Vandepol N."/>
            <person name="Liber J."/>
            <person name="Desiro A."/>
            <person name="Na H."/>
            <person name="Kennedy M."/>
            <person name="Barry K."/>
            <person name="Grigoriev I.V."/>
            <person name="Miller A.N."/>
            <person name="O'Donnell K."/>
            <person name="Stajich J.E."/>
            <person name="Bonito G."/>
        </authorList>
    </citation>
    <scope>NUCLEOTIDE SEQUENCE</scope>
    <source>
        <strain evidence="5">KOD1015</strain>
    </source>
</reference>
<feature type="transmembrane region" description="Helical" evidence="3">
    <location>
        <begin position="49"/>
        <end position="75"/>
    </location>
</feature>
<keyword evidence="3" id="KW-0472">Membrane</keyword>
<comment type="caution">
    <text evidence="5">The sequence shown here is derived from an EMBL/GenBank/DDBJ whole genome shotgun (WGS) entry which is preliminary data.</text>
</comment>
<dbReference type="SUPFAM" id="SSF103473">
    <property type="entry name" value="MFS general substrate transporter"/>
    <property type="match status" value="1"/>
</dbReference>
<feature type="transmembrane region" description="Helical" evidence="3">
    <location>
        <begin position="15"/>
        <end position="37"/>
    </location>
</feature>
<dbReference type="GO" id="GO:0016020">
    <property type="term" value="C:membrane"/>
    <property type="evidence" value="ECO:0007669"/>
    <property type="project" value="UniProtKB-SubCell"/>
</dbReference>
<dbReference type="GO" id="GO:0022857">
    <property type="term" value="F:transmembrane transporter activity"/>
    <property type="evidence" value="ECO:0007669"/>
    <property type="project" value="InterPro"/>
</dbReference>
<gene>
    <name evidence="5" type="ORF">BGW38_004825</name>
</gene>
<dbReference type="PANTHER" id="PTHR11360:SF284">
    <property type="entry name" value="EG:103B4.3 PROTEIN-RELATED"/>
    <property type="match status" value="1"/>
</dbReference>
<dbReference type="Gene3D" id="1.20.1250.20">
    <property type="entry name" value="MFS general substrate transporter like domains"/>
    <property type="match status" value="2"/>
</dbReference>
<keyword evidence="6" id="KW-1185">Reference proteome</keyword>
<evidence type="ECO:0000313" key="6">
    <source>
        <dbReference type="Proteomes" id="UP000780801"/>
    </source>
</evidence>
<dbReference type="AlphaFoldDB" id="A0A9P6FNS4"/>
<accession>A0A9P6FNS4</accession>
<feature type="transmembrane region" description="Helical" evidence="3">
    <location>
        <begin position="81"/>
        <end position="101"/>
    </location>
</feature>
<keyword evidence="3" id="KW-0812">Transmembrane</keyword>
<dbReference type="InterPro" id="IPR036259">
    <property type="entry name" value="MFS_trans_sf"/>
</dbReference>
<feature type="transmembrane region" description="Helical" evidence="3">
    <location>
        <begin position="214"/>
        <end position="236"/>
    </location>
</feature>
<comment type="similarity">
    <text evidence="2">Belongs to the major facilitator superfamily. Monocarboxylate porter (TC 2.A.1.13) family.</text>
</comment>
<protein>
    <recommendedName>
        <fullName evidence="4">Major facilitator superfamily (MFS) profile domain-containing protein</fullName>
    </recommendedName>
</protein>
<evidence type="ECO:0000256" key="1">
    <source>
        <dbReference type="ARBA" id="ARBA00004141"/>
    </source>
</evidence>
<name>A0A9P6FNS4_9FUNG</name>
<feature type="transmembrane region" description="Helical" evidence="3">
    <location>
        <begin position="248"/>
        <end position="266"/>
    </location>
</feature>
<proteinExistence type="inferred from homology"/>
<organism evidence="5 6">
    <name type="scientific">Lunasporangiospora selenospora</name>
    <dbReference type="NCBI Taxonomy" id="979761"/>
    <lineage>
        <taxon>Eukaryota</taxon>
        <taxon>Fungi</taxon>
        <taxon>Fungi incertae sedis</taxon>
        <taxon>Mucoromycota</taxon>
        <taxon>Mortierellomycotina</taxon>
        <taxon>Mortierellomycetes</taxon>
        <taxon>Mortierellales</taxon>
        <taxon>Mortierellaceae</taxon>
        <taxon>Lunasporangiospora</taxon>
    </lineage>
</organism>
<keyword evidence="3" id="KW-1133">Transmembrane helix</keyword>
<evidence type="ECO:0000256" key="2">
    <source>
        <dbReference type="ARBA" id="ARBA00006727"/>
    </source>
</evidence>
<comment type="subcellular location">
    <subcellularLocation>
        <location evidence="1">Membrane</location>
        <topology evidence="1">Multi-pass membrane protein</topology>
    </subcellularLocation>
</comment>
<dbReference type="Pfam" id="PF07690">
    <property type="entry name" value="MFS_1"/>
    <property type="match status" value="1"/>
</dbReference>
<feature type="transmembrane region" description="Helical" evidence="3">
    <location>
        <begin position="187"/>
        <end position="208"/>
    </location>
</feature>
<dbReference type="PROSITE" id="PS50850">
    <property type="entry name" value="MFS"/>
    <property type="match status" value="1"/>
</dbReference>
<sequence length="316" mass="34000">MSLSLVAAAFSTELWQLYLTQGLIYGMGGSLTYFASLSLPSQWFRKNRGLVTGIAISGGGIGGLWMSPVISGLLVSKGLRWTMMAVAIAHAVLLIPTCMFFKTRVESGRERAKRISEFGYRKGENTGQKRKFVDFTILKEKRFLLLFIADYALQHNVSDANAALMVGLMNGFSAVGRIVMGFVSDRIGCINALFISTFAASLTLLLIWTFAKTVAVMFLFSILYGLCCGAYLSSTVSVSGAICGLERLATVTGIIYAGMAIGSTIGSPTSGAILDSIGHGTNYTGIIIWSGTVMSVGTIILFVLKYITNKNMFARV</sequence>
<dbReference type="InterPro" id="IPR050327">
    <property type="entry name" value="Proton-linked_MCT"/>
</dbReference>
<feature type="transmembrane region" description="Helical" evidence="3">
    <location>
        <begin position="286"/>
        <end position="307"/>
    </location>
</feature>
<feature type="domain" description="Major facilitator superfamily (MFS) profile" evidence="4">
    <location>
        <begin position="1"/>
        <end position="309"/>
    </location>
</feature>
<dbReference type="InterPro" id="IPR011701">
    <property type="entry name" value="MFS"/>
</dbReference>
<dbReference type="EMBL" id="JAABOA010003071">
    <property type="protein sequence ID" value="KAF9579078.1"/>
    <property type="molecule type" value="Genomic_DNA"/>
</dbReference>
<dbReference type="OrthoDB" id="5667at2759"/>
<evidence type="ECO:0000256" key="3">
    <source>
        <dbReference type="SAM" id="Phobius"/>
    </source>
</evidence>
<evidence type="ECO:0000313" key="5">
    <source>
        <dbReference type="EMBL" id="KAF9579078.1"/>
    </source>
</evidence>
<dbReference type="Proteomes" id="UP000780801">
    <property type="component" value="Unassembled WGS sequence"/>
</dbReference>
<evidence type="ECO:0000259" key="4">
    <source>
        <dbReference type="PROSITE" id="PS50850"/>
    </source>
</evidence>
<dbReference type="PANTHER" id="PTHR11360">
    <property type="entry name" value="MONOCARBOXYLATE TRANSPORTER"/>
    <property type="match status" value="1"/>
</dbReference>
<dbReference type="InterPro" id="IPR020846">
    <property type="entry name" value="MFS_dom"/>
</dbReference>